<accession>A0A7C8PVM9</accession>
<sequence>MVGEVVIQISAGRGFCSGRLSVIIWVFVLRHTSVDRIRQRHRLQQRILLMLAHATESQQTWETPGRTDGLFPDSLSGVHHYGQICSYKGNGNQQLEPGLEVGTLTCGRFNAKCTALRPREEQICFWGQILALATCVWV</sequence>
<proteinExistence type="predicted"/>
<gene>
    <name evidence="1" type="ORF">TWF788_006632</name>
</gene>
<protein>
    <submittedName>
        <fullName evidence="1">Uncharacterized protein</fullName>
    </submittedName>
</protein>
<dbReference type="EMBL" id="JAABOE010000033">
    <property type="protein sequence ID" value="KAF3181131.1"/>
    <property type="molecule type" value="Genomic_DNA"/>
</dbReference>
<name>A0A7C8PVM9_ORBOL</name>
<organism evidence="1 2">
    <name type="scientific">Orbilia oligospora</name>
    <name type="common">Nematode-trapping fungus</name>
    <name type="synonym">Arthrobotrys oligospora</name>
    <dbReference type="NCBI Taxonomy" id="2813651"/>
    <lineage>
        <taxon>Eukaryota</taxon>
        <taxon>Fungi</taxon>
        <taxon>Dikarya</taxon>
        <taxon>Ascomycota</taxon>
        <taxon>Pezizomycotina</taxon>
        <taxon>Orbiliomycetes</taxon>
        <taxon>Orbiliales</taxon>
        <taxon>Orbiliaceae</taxon>
        <taxon>Orbilia</taxon>
    </lineage>
</organism>
<comment type="caution">
    <text evidence="1">The sequence shown here is derived from an EMBL/GenBank/DDBJ whole genome shotgun (WGS) entry which is preliminary data.</text>
</comment>
<evidence type="ECO:0000313" key="2">
    <source>
        <dbReference type="Proteomes" id="UP000479691"/>
    </source>
</evidence>
<dbReference type="AlphaFoldDB" id="A0A7C8PVM9"/>
<dbReference type="Proteomes" id="UP000479691">
    <property type="component" value="Unassembled WGS sequence"/>
</dbReference>
<evidence type="ECO:0000313" key="1">
    <source>
        <dbReference type="EMBL" id="KAF3181131.1"/>
    </source>
</evidence>
<reference evidence="1 2" key="1">
    <citation type="submission" date="2019-06" db="EMBL/GenBank/DDBJ databases">
        <authorList>
            <person name="Palmer J.M."/>
        </authorList>
    </citation>
    <scope>NUCLEOTIDE SEQUENCE [LARGE SCALE GENOMIC DNA]</scope>
    <source>
        <strain evidence="1 2">TWF788</strain>
    </source>
</reference>